<reference evidence="1 2" key="1">
    <citation type="submission" date="2023-08" db="EMBL/GenBank/DDBJ databases">
        <title>Draft genome sequence of Algoriphagus confluentis.</title>
        <authorList>
            <person name="Takatani N."/>
            <person name="Hosokawa M."/>
            <person name="Sawabe T."/>
        </authorList>
    </citation>
    <scope>NUCLEOTIDE SEQUENCE [LARGE SCALE GENOMIC DNA]</scope>
    <source>
        <strain evidence="1 2">NBRC 111222</strain>
    </source>
</reference>
<comment type="caution">
    <text evidence="1">The sequence shown here is derived from an EMBL/GenBank/DDBJ whole genome shotgun (WGS) entry which is preliminary data.</text>
</comment>
<gene>
    <name evidence="1" type="ORF">Aconfl_36410</name>
</gene>
<dbReference type="EMBL" id="BTPD01000013">
    <property type="protein sequence ID" value="GMQ30998.1"/>
    <property type="molecule type" value="Genomic_DNA"/>
</dbReference>
<dbReference type="Proteomes" id="UP001338309">
    <property type="component" value="Unassembled WGS sequence"/>
</dbReference>
<evidence type="ECO:0000313" key="2">
    <source>
        <dbReference type="Proteomes" id="UP001338309"/>
    </source>
</evidence>
<evidence type="ECO:0008006" key="3">
    <source>
        <dbReference type="Google" id="ProtNLM"/>
    </source>
</evidence>
<protein>
    <recommendedName>
        <fullName evidence="3">Membrane or secreted protein</fullName>
    </recommendedName>
</protein>
<name>A0ABQ6PUV4_9BACT</name>
<proteinExistence type="predicted"/>
<accession>A0ABQ6PUV4</accession>
<evidence type="ECO:0000313" key="1">
    <source>
        <dbReference type="EMBL" id="GMQ30998.1"/>
    </source>
</evidence>
<sequence length="84" mass="8553">MKKLKILSIVLCLGFVGILGIDLSGSTNQESVLGSLMTTSFAQASVGGDGTEPCPPCGPLMSNASGTLYCCADTNSDYCPAARC</sequence>
<keyword evidence="2" id="KW-1185">Reference proteome</keyword>
<organism evidence="1 2">
    <name type="scientific">Algoriphagus confluentis</name>
    <dbReference type="NCBI Taxonomy" id="1697556"/>
    <lineage>
        <taxon>Bacteria</taxon>
        <taxon>Pseudomonadati</taxon>
        <taxon>Bacteroidota</taxon>
        <taxon>Cytophagia</taxon>
        <taxon>Cytophagales</taxon>
        <taxon>Cyclobacteriaceae</taxon>
        <taxon>Algoriphagus</taxon>
    </lineage>
</organism>